<dbReference type="Proteomes" id="UP001230220">
    <property type="component" value="Unassembled WGS sequence"/>
</dbReference>
<keyword evidence="1" id="KW-0812">Transmembrane</keyword>
<organism evidence="2 3">
    <name type="scientific">Breznakia pachnodae</name>
    <dbReference type="NCBI Taxonomy" id="265178"/>
    <lineage>
        <taxon>Bacteria</taxon>
        <taxon>Bacillati</taxon>
        <taxon>Bacillota</taxon>
        <taxon>Erysipelotrichia</taxon>
        <taxon>Erysipelotrichales</taxon>
        <taxon>Erysipelotrichaceae</taxon>
        <taxon>Breznakia</taxon>
    </lineage>
</organism>
<keyword evidence="3" id="KW-1185">Reference proteome</keyword>
<sequence>MKKDTLQRILNELKKHFIQYIIFSIIFIFAFYMITMVFGGEIKPIKVVVYLVFIIIVSAYFAQKV</sequence>
<keyword evidence="1" id="KW-1133">Transmembrane helix</keyword>
<protein>
    <submittedName>
        <fullName evidence="2">C-di-AMP phosphodiesterase-like protein</fullName>
    </submittedName>
</protein>
<feature type="transmembrane region" description="Helical" evidence="1">
    <location>
        <begin position="20"/>
        <end position="39"/>
    </location>
</feature>
<keyword evidence="1" id="KW-0472">Membrane</keyword>
<comment type="caution">
    <text evidence="2">The sequence shown here is derived from an EMBL/GenBank/DDBJ whole genome shotgun (WGS) entry which is preliminary data.</text>
</comment>
<name>A0ABU0E4F1_9FIRM</name>
<evidence type="ECO:0000256" key="1">
    <source>
        <dbReference type="SAM" id="Phobius"/>
    </source>
</evidence>
<dbReference type="EMBL" id="JAUSUR010000004">
    <property type="protein sequence ID" value="MDQ0361596.1"/>
    <property type="molecule type" value="Genomic_DNA"/>
</dbReference>
<gene>
    <name evidence="2" type="ORF">J2S15_002346</name>
</gene>
<evidence type="ECO:0000313" key="3">
    <source>
        <dbReference type="Proteomes" id="UP001230220"/>
    </source>
</evidence>
<reference evidence="2 3" key="1">
    <citation type="submission" date="2023-07" db="EMBL/GenBank/DDBJ databases">
        <title>Genomic Encyclopedia of Type Strains, Phase IV (KMG-IV): sequencing the most valuable type-strain genomes for metagenomic binning, comparative biology and taxonomic classification.</title>
        <authorList>
            <person name="Goeker M."/>
        </authorList>
    </citation>
    <scope>NUCLEOTIDE SEQUENCE [LARGE SCALE GENOMIC DNA]</scope>
    <source>
        <strain evidence="2 3">DSM 16784</strain>
    </source>
</reference>
<accession>A0ABU0E4F1</accession>
<evidence type="ECO:0000313" key="2">
    <source>
        <dbReference type="EMBL" id="MDQ0361596.1"/>
    </source>
</evidence>
<feature type="transmembrane region" description="Helical" evidence="1">
    <location>
        <begin position="45"/>
        <end position="62"/>
    </location>
</feature>
<proteinExistence type="predicted"/>